<name>A0AAV4ALZ2_9GAST</name>
<feature type="region of interest" description="Disordered" evidence="1">
    <location>
        <begin position="1"/>
        <end position="50"/>
    </location>
</feature>
<keyword evidence="3" id="KW-1185">Reference proteome</keyword>
<protein>
    <submittedName>
        <fullName evidence="2">Uncharacterized protein</fullName>
    </submittedName>
</protein>
<dbReference type="AlphaFoldDB" id="A0AAV4ALZ2"/>
<organism evidence="2 3">
    <name type="scientific">Plakobranchus ocellatus</name>
    <dbReference type="NCBI Taxonomy" id="259542"/>
    <lineage>
        <taxon>Eukaryota</taxon>
        <taxon>Metazoa</taxon>
        <taxon>Spiralia</taxon>
        <taxon>Lophotrochozoa</taxon>
        <taxon>Mollusca</taxon>
        <taxon>Gastropoda</taxon>
        <taxon>Heterobranchia</taxon>
        <taxon>Euthyneura</taxon>
        <taxon>Panpulmonata</taxon>
        <taxon>Sacoglossa</taxon>
        <taxon>Placobranchoidea</taxon>
        <taxon>Plakobranchidae</taxon>
        <taxon>Plakobranchus</taxon>
    </lineage>
</organism>
<evidence type="ECO:0000256" key="1">
    <source>
        <dbReference type="SAM" id="MobiDB-lite"/>
    </source>
</evidence>
<evidence type="ECO:0000313" key="3">
    <source>
        <dbReference type="Proteomes" id="UP000735302"/>
    </source>
</evidence>
<feature type="compositionally biased region" description="Polar residues" evidence="1">
    <location>
        <begin position="25"/>
        <end position="43"/>
    </location>
</feature>
<feature type="region of interest" description="Disordered" evidence="1">
    <location>
        <begin position="238"/>
        <end position="269"/>
    </location>
</feature>
<feature type="region of interest" description="Disordered" evidence="1">
    <location>
        <begin position="90"/>
        <end position="113"/>
    </location>
</feature>
<gene>
    <name evidence="2" type="ORF">PoB_003479200</name>
</gene>
<accession>A0AAV4ALZ2</accession>
<dbReference type="EMBL" id="BLXT01003952">
    <property type="protein sequence ID" value="GFO08287.1"/>
    <property type="molecule type" value="Genomic_DNA"/>
</dbReference>
<feature type="region of interest" description="Disordered" evidence="1">
    <location>
        <begin position="431"/>
        <end position="451"/>
    </location>
</feature>
<proteinExistence type="predicted"/>
<comment type="caution">
    <text evidence="2">The sequence shown here is derived from an EMBL/GenBank/DDBJ whole genome shotgun (WGS) entry which is preliminary data.</text>
</comment>
<feature type="compositionally biased region" description="Polar residues" evidence="1">
    <location>
        <begin position="1"/>
        <end position="12"/>
    </location>
</feature>
<evidence type="ECO:0000313" key="2">
    <source>
        <dbReference type="EMBL" id="GFO08287.1"/>
    </source>
</evidence>
<feature type="compositionally biased region" description="Polar residues" evidence="1">
    <location>
        <begin position="244"/>
        <end position="269"/>
    </location>
</feature>
<dbReference type="Proteomes" id="UP000735302">
    <property type="component" value="Unassembled WGS sequence"/>
</dbReference>
<sequence>MSIETTVFSTLPSHGDLPDSDKENTVPTLTSASQSDSTGTKPSSSRKDNSVSYFGSSDAFVKSHNSKQPAESLFTPVAALFSTKMDSTSASTSLSLQPNATANSNHVERTSQPPKASLLNLRSVKVQPGLYPILKTGTNFTETMFQVPSPVPSKTISWEGSNEQLHWENVENSKQSSPARVSILSTASLPLVENVTRIANSNGSPYVSPTNCIDLPSFTPVTPLSPQNNPAFASIENGRPGGDHSTSAPAKNNITGILKTPTDTNSGSNRFNYTIPSNAIDSASFANNVNSSSTHSLRNMRTNLSDAKACNGSRRFSDFIGSHGRDLQNGDKTPVLLANIKNMQSPSFDLSDNRSVSFQSDQTSHVFNKFKALFEGTERPPSVKLHDEENSTMTNASNKVSQIHFQLLLSYKLPVWFLYIASLQQVDLRLSGPPSDEGAGGGSRTRDRRVPADLRADSLKLQTSAIANRNLSRLF</sequence>
<reference evidence="2 3" key="1">
    <citation type="journal article" date="2021" name="Elife">
        <title>Chloroplast acquisition without the gene transfer in kleptoplastic sea slugs, Plakobranchus ocellatus.</title>
        <authorList>
            <person name="Maeda T."/>
            <person name="Takahashi S."/>
            <person name="Yoshida T."/>
            <person name="Shimamura S."/>
            <person name="Takaki Y."/>
            <person name="Nagai Y."/>
            <person name="Toyoda A."/>
            <person name="Suzuki Y."/>
            <person name="Arimoto A."/>
            <person name="Ishii H."/>
            <person name="Satoh N."/>
            <person name="Nishiyama T."/>
            <person name="Hasebe M."/>
            <person name="Maruyama T."/>
            <person name="Minagawa J."/>
            <person name="Obokata J."/>
            <person name="Shigenobu S."/>
        </authorList>
    </citation>
    <scope>NUCLEOTIDE SEQUENCE [LARGE SCALE GENOMIC DNA]</scope>
</reference>